<comment type="caution">
    <text evidence="1">The sequence shown here is derived from an EMBL/GenBank/DDBJ whole genome shotgun (WGS) entry which is preliminary data.</text>
</comment>
<evidence type="ECO:0000313" key="1">
    <source>
        <dbReference type="EMBL" id="KAK7292999.1"/>
    </source>
</evidence>
<protein>
    <submittedName>
        <fullName evidence="1">Uncharacterized protein</fullName>
    </submittedName>
</protein>
<evidence type="ECO:0000313" key="2">
    <source>
        <dbReference type="Proteomes" id="UP001359559"/>
    </source>
</evidence>
<dbReference type="AlphaFoldDB" id="A0AAN9PD65"/>
<name>A0AAN9PD65_CLITE</name>
<accession>A0AAN9PD65</accession>
<keyword evidence="2" id="KW-1185">Reference proteome</keyword>
<dbReference type="Proteomes" id="UP001359559">
    <property type="component" value="Unassembled WGS sequence"/>
</dbReference>
<gene>
    <name evidence="1" type="ORF">RJT34_15859</name>
</gene>
<reference evidence="1 2" key="1">
    <citation type="submission" date="2024-01" db="EMBL/GenBank/DDBJ databases">
        <title>The genomes of 5 underutilized Papilionoideae crops provide insights into root nodulation and disease resistance.</title>
        <authorList>
            <person name="Yuan L."/>
        </authorList>
    </citation>
    <scope>NUCLEOTIDE SEQUENCE [LARGE SCALE GENOMIC DNA]</scope>
    <source>
        <strain evidence="1">LY-2023</strain>
        <tissue evidence="1">Leaf</tissue>
    </source>
</reference>
<organism evidence="1 2">
    <name type="scientific">Clitoria ternatea</name>
    <name type="common">Butterfly pea</name>
    <dbReference type="NCBI Taxonomy" id="43366"/>
    <lineage>
        <taxon>Eukaryota</taxon>
        <taxon>Viridiplantae</taxon>
        <taxon>Streptophyta</taxon>
        <taxon>Embryophyta</taxon>
        <taxon>Tracheophyta</taxon>
        <taxon>Spermatophyta</taxon>
        <taxon>Magnoliopsida</taxon>
        <taxon>eudicotyledons</taxon>
        <taxon>Gunneridae</taxon>
        <taxon>Pentapetalae</taxon>
        <taxon>rosids</taxon>
        <taxon>fabids</taxon>
        <taxon>Fabales</taxon>
        <taxon>Fabaceae</taxon>
        <taxon>Papilionoideae</taxon>
        <taxon>50 kb inversion clade</taxon>
        <taxon>NPAAA clade</taxon>
        <taxon>indigoferoid/millettioid clade</taxon>
        <taxon>Phaseoleae</taxon>
        <taxon>Clitoria</taxon>
    </lineage>
</organism>
<sequence length="118" mass="13700">MKLISTLQGHFIPEESEITFFWPRRTPTEKNGDPTHFGFNKNEISVPKEGHVSVAVGYKWLPISLINLTMVNLTSLTHVYMYLRTFFLFKPPLPPLSLWLHFLLLLLSMHNNVDFVCV</sequence>
<proteinExistence type="predicted"/>
<dbReference type="EMBL" id="JAYKXN010000004">
    <property type="protein sequence ID" value="KAK7292999.1"/>
    <property type="molecule type" value="Genomic_DNA"/>
</dbReference>